<evidence type="ECO:0000313" key="2">
    <source>
        <dbReference type="Proteomes" id="UP000481339"/>
    </source>
</evidence>
<protein>
    <recommendedName>
        <fullName evidence="3">FHA domain-containing protein</fullName>
    </recommendedName>
</protein>
<comment type="caution">
    <text evidence="1">The sequence shown here is derived from an EMBL/GenBank/DDBJ whole genome shotgun (WGS) entry which is preliminary data.</text>
</comment>
<dbReference type="OrthoDB" id="5000691at2"/>
<accession>A0A7C8BSQ1</accession>
<dbReference type="EMBL" id="WBKA01000002">
    <property type="protein sequence ID" value="KAB1633056.1"/>
    <property type="molecule type" value="Genomic_DNA"/>
</dbReference>
<dbReference type="AlphaFoldDB" id="A0A7C8BSQ1"/>
<gene>
    <name evidence="1" type="ORF">F8O02_02900</name>
</gene>
<sequence length="232" mass="25526">MTPAPLIEFCGEWHEVDPARPFTIGREADLVVDDNPFLHRRMLEIRQTAGVWLLYNIGSRLSVTVSDAGGRLQSWLAPGGRIPLVFGATTVVFSAGSTTYELSIRLPSPPFEESTPAAVADDGTTTIGAIAMTDSQRLLVIAMAEPMLRRDGTGVSEIPTNRQAADRLGWTITRFNRKPDNVCDKLDRIGVRGLRGGPRSYAMNRRARLVEHAIATRLVTRDDLPLLDLPHD</sequence>
<keyword evidence="2" id="KW-1185">Reference proteome</keyword>
<dbReference type="Proteomes" id="UP000481339">
    <property type="component" value="Unassembled WGS sequence"/>
</dbReference>
<evidence type="ECO:0000313" key="1">
    <source>
        <dbReference type="EMBL" id="KAB1633056.1"/>
    </source>
</evidence>
<name>A0A7C8BSQ1_9MICO</name>
<proteinExistence type="predicted"/>
<evidence type="ECO:0008006" key="3">
    <source>
        <dbReference type="Google" id="ProtNLM"/>
    </source>
</evidence>
<organism evidence="1 2">
    <name type="scientific">Pseudoclavibacter caeni</name>
    <dbReference type="NCBI Taxonomy" id="908846"/>
    <lineage>
        <taxon>Bacteria</taxon>
        <taxon>Bacillati</taxon>
        <taxon>Actinomycetota</taxon>
        <taxon>Actinomycetes</taxon>
        <taxon>Micrococcales</taxon>
        <taxon>Microbacteriaceae</taxon>
        <taxon>Pseudoclavibacter</taxon>
    </lineage>
</organism>
<reference evidence="1 2" key="1">
    <citation type="submission" date="2019-09" db="EMBL/GenBank/DDBJ databases">
        <title>Phylogeny of genus Pseudoclavibacter and closely related genus.</title>
        <authorList>
            <person name="Li Y."/>
        </authorList>
    </citation>
    <scope>NUCLEOTIDE SEQUENCE [LARGE SCALE GENOMIC DNA]</scope>
    <source>
        <strain evidence="1 2">JCM 16921</strain>
    </source>
</reference>